<protein>
    <submittedName>
        <fullName evidence="2">Uncharacterized protein</fullName>
    </submittedName>
</protein>
<evidence type="ECO:0000313" key="2">
    <source>
        <dbReference type="EMBL" id="EHR42520.1"/>
    </source>
</evidence>
<organism evidence="2 3">
    <name type="scientific">Alishewanella jeotgali KCTC 22429</name>
    <dbReference type="NCBI Taxonomy" id="1129374"/>
    <lineage>
        <taxon>Bacteria</taxon>
        <taxon>Pseudomonadati</taxon>
        <taxon>Pseudomonadota</taxon>
        <taxon>Gammaproteobacteria</taxon>
        <taxon>Alteromonadales</taxon>
        <taxon>Alteromonadaceae</taxon>
        <taxon>Alishewanella</taxon>
    </lineage>
</organism>
<dbReference type="RefSeq" id="WP_008949355.1">
    <property type="nucleotide sequence ID" value="NZ_AHTH01000004.1"/>
</dbReference>
<keyword evidence="1" id="KW-0812">Transmembrane</keyword>
<sequence>MFGKERKHKIFSGVLLLTAAVVFAGSVINVYEYGAVSFETVSGFGSVLLLVSFALIPEFAFLKLSEAFKLTMRNSREIFSEKLLLIGVLLVVAGFIGRLVF</sequence>
<dbReference type="Proteomes" id="UP000012046">
    <property type="component" value="Unassembled WGS sequence"/>
</dbReference>
<feature type="transmembrane region" description="Helical" evidence="1">
    <location>
        <begin position="40"/>
        <end position="62"/>
    </location>
</feature>
<accession>H3ZA69</accession>
<reference evidence="2 3" key="1">
    <citation type="journal article" date="2012" name="J. Bacteriol.">
        <title>Genome Sequence of Extracellular-Protease-Producing Alishewanella jeotgali Isolated from Traditional Korean Fermented Seafood.</title>
        <authorList>
            <person name="Jung J."/>
            <person name="Chun J."/>
            <person name="Park W."/>
        </authorList>
    </citation>
    <scope>NUCLEOTIDE SEQUENCE [LARGE SCALE GENOMIC DNA]</scope>
    <source>
        <strain evidence="2 3">KCTC 22429</strain>
    </source>
</reference>
<dbReference type="AlphaFoldDB" id="H3ZA69"/>
<comment type="caution">
    <text evidence="2">The sequence shown here is derived from an EMBL/GenBank/DDBJ whole genome shotgun (WGS) entry which is preliminary data.</text>
</comment>
<evidence type="ECO:0000313" key="3">
    <source>
        <dbReference type="Proteomes" id="UP000012046"/>
    </source>
</evidence>
<proteinExistence type="predicted"/>
<evidence type="ECO:0000256" key="1">
    <source>
        <dbReference type="SAM" id="Phobius"/>
    </source>
</evidence>
<keyword evidence="1" id="KW-0472">Membrane</keyword>
<feature type="transmembrane region" description="Helical" evidence="1">
    <location>
        <begin position="83"/>
        <end position="100"/>
    </location>
</feature>
<dbReference type="eggNOG" id="ENOG502ZWDS">
    <property type="taxonomic scope" value="Bacteria"/>
</dbReference>
<keyword evidence="1" id="KW-1133">Transmembrane helix</keyword>
<dbReference type="PATRIC" id="fig|1129374.4.peg.306"/>
<keyword evidence="3" id="KW-1185">Reference proteome</keyword>
<gene>
    <name evidence="2" type="ORF">AJE_01524</name>
</gene>
<dbReference type="EMBL" id="AHTH01000004">
    <property type="protein sequence ID" value="EHR42520.1"/>
    <property type="molecule type" value="Genomic_DNA"/>
</dbReference>
<name>H3ZA69_9ALTE</name>